<organism evidence="2 3">
    <name type="scientific">Ganoderma sinense ZZ0214-1</name>
    <dbReference type="NCBI Taxonomy" id="1077348"/>
    <lineage>
        <taxon>Eukaryota</taxon>
        <taxon>Fungi</taxon>
        <taxon>Dikarya</taxon>
        <taxon>Basidiomycota</taxon>
        <taxon>Agaricomycotina</taxon>
        <taxon>Agaricomycetes</taxon>
        <taxon>Polyporales</taxon>
        <taxon>Polyporaceae</taxon>
        <taxon>Ganoderma</taxon>
    </lineage>
</organism>
<evidence type="ECO:0000256" key="1">
    <source>
        <dbReference type="SAM" id="MobiDB-lite"/>
    </source>
</evidence>
<dbReference type="EMBL" id="AYKW01000009">
    <property type="protein sequence ID" value="PIL32771.1"/>
    <property type="molecule type" value="Genomic_DNA"/>
</dbReference>
<dbReference type="AlphaFoldDB" id="A0A2G8SG92"/>
<evidence type="ECO:0000313" key="3">
    <source>
        <dbReference type="Proteomes" id="UP000230002"/>
    </source>
</evidence>
<protein>
    <submittedName>
        <fullName evidence="2">Uncharacterized protein</fullName>
    </submittedName>
</protein>
<dbReference type="Proteomes" id="UP000230002">
    <property type="component" value="Unassembled WGS sequence"/>
</dbReference>
<dbReference type="Gene3D" id="3.80.10.10">
    <property type="entry name" value="Ribonuclease Inhibitor"/>
    <property type="match status" value="1"/>
</dbReference>
<evidence type="ECO:0000313" key="2">
    <source>
        <dbReference type="EMBL" id="PIL32771.1"/>
    </source>
</evidence>
<comment type="caution">
    <text evidence="2">The sequence shown here is derived from an EMBL/GenBank/DDBJ whole genome shotgun (WGS) entry which is preliminary data.</text>
</comment>
<keyword evidence="3" id="KW-1185">Reference proteome</keyword>
<name>A0A2G8SG92_9APHY</name>
<dbReference type="STRING" id="1077348.A0A2G8SG92"/>
<feature type="region of interest" description="Disordered" evidence="1">
    <location>
        <begin position="350"/>
        <end position="370"/>
    </location>
</feature>
<reference evidence="2 3" key="1">
    <citation type="journal article" date="2015" name="Sci. Rep.">
        <title>Chromosome-level genome map provides insights into diverse defense mechanisms in the medicinal fungus Ganoderma sinense.</title>
        <authorList>
            <person name="Zhu Y."/>
            <person name="Xu J."/>
            <person name="Sun C."/>
            <person name="Zhou S."/>
            <person name="Xu H."/>
            <person name="Nelson D.R."/>
            <person name="Qian J."/>
            <person name="Song J."/>
            <person name="Luo H."/>
            <person name="Xiang L."/>
            <person name="Li Y."/>
            <person name="Xu Z."/>
            <person name="Ji A."/>
            <person name="Wang L."/>
            <person name="Lu S."/>
            <person name="Hayward A."/>
            <person name="Sun W."/>
            <person name="Li X."/>
            <person name="Schwartz D.C."/>
            <person name="Wang Y."/>
            <person name="Chen S."/>
        </authorList>
    </citation>
    <scope>NUCLEOTIDE SEQUENCE [LARGE SCALE GENOMIC DNA]</scope>
    <source>
        <strain evidence="2 3">ZZ0214-1</strain>
    </source>
</reference>
<sequence length="386" mass="42332">MALRVLAIKSPGLLRLSFTPCWFTDSKDLLCLSRFVYLESLHLSAFSILDEDLLLRLSNLKNLTQLGATIALSDPAKHGLLDLKDGFQRLTNLDLRLHCPPEYLPHFLLATSMPLMHELSLRLHHHPADGFLAAFPALCRHVAPHGTLTNLQIKLGPFNARHGRGPPPFLMDLLEPLLPFSTLEELEFLFKEHLPLRDVDLARFARAWPCLRALVLLQSNNTVADLRQPGTVAVARPTLNGLAALARGCPKLARLCLPDLDATVLPVQVDSVPGLLPHDRPLDLCIQNLVGAGDGERQLGVAEGLDRLFPHLKLELGPPECGCEGEGVERGGGGRVDLWQVERVEVRAARSDDGEDARVGADGERVGGFRRRDMGDDAMVLDAEGV</sequence>
<gene>
    <name evidence="2" type="ORF">GSI_04888</name>
</gene>
<accession>A0A2G8SG92</accession>
<dbReference type="InterPro" id="IPR032675">
    <property type="entry name" value="LRR_dom_sf"/>
</dbReference>
<dbReference type="OrthoDB" id="2801180at2759"/>
<proteinExistence type="predicted"/>